<dbReference type="GO" id="GO:0005775">
    <property type="term" value="C:vacuolar lumen"/>
    <property type="evidence" value="ECO:0007669"/>
    <property type="project" value="UniProtKB-SubCell"/>
</dbReference>
<evidence type="ECO:0000313" key="22">
    <source>
        <dbReference type="Proteomes" id="UP000054251"/>
    </source>
</evidence>
<dbReference type="PANTHER" id="PTHR11240">
    <property type="entry name" value="RIBONUCLEASE T2"/>
    <property type="match status" value="1"/>
</dbReference>
<evidence type="ECO:0000256" key="7">
    <source>
        <dbReference type="ARBA" id="ARBA00022722"/>
    </source>
</evidence>
<keyword evidence="9" id="KW-0255">Endonuclease</keyword>
<evidence type="ECO:0000256" key="14">
    <source>
        <dbReference type="ARBA" id="ARBA00025494"/>
    </source>
</evidence>
<dbReference type="GeneID" id="26841512"/>
<dbReference type="InterPro" id="IPR033697">
    <property type="entry name" value="Ribonuclease_T2_eukaryotic"/>
</dbReference>
<name>A0A0V1PU03_9ASCO</name>
<evidence type="ECO:0000256" key="15">
    <source>
        <dbReference type="ARBA" id="ARBA00071169"/>
    </source>
</evidence>
<feature type="active site" evidence="16">
    <location>
        <position position="84"/>
    </location>
</feature>
<evidence type="ECO:0000256" key="4">
    <source>
        <dbReference type="ARBA" id="ARBA00012571"/>
    </source>
</evidence>
<evidence type="ECO:0000256" key="16">
    <source>
        <dbReference type="PIRSR" id="PIRSR633697-1"/>
    </source>
</evidence>
<evidence type="ECO:0000256" key="18">
    <source>
        <dbReference type="SAM" id="MobiDB-lite"/>
    </source>
</evidence>
<dbReference type="RefSeq" id="XP_015465839.1">
    <property type="nucleotide sequence ID" value="XM_015613332.1"/>
</dbReference>
<keyword evidence="13" id="KW-0456">Lyase</keyword>
<evidence type="ECO:0000256" key="2">
    <source>
        <dbReference type="ARBA" id="ARBA00004496"/>
    </source>
</evidence>
<evidence type="ECO:0000256" key="13">
    <source>
        <dbReference type="ARBA" id="ARBA00023239"/>
    </source>
</evidence>
<dbReference type="SUPFAM" id="SSF55895">
    <property type="entry name" value="Ribonuclease Rh-like"/>
    <property type="match status" value="1"/>
</dbReference>
<evidence type="ECO:0000256" key="3">
    <source>
        <dbReference type="ARBA" id="ARBA00007469"/>
    </source>
</evidence>
<dbReference type="Gene3D" id="3.90.730.10">
    <property type="entry name" value="Ribonuclease T2-like"/>
    <property type="match status" value="1"/>
</dbReference>
<dbReference type="EC" id="4.6.1.19" evidence="4"/>
<feature type="signal peptide" evidence="19">
    <location>
        <begin position="1"/>
        <end position="19"/>
    </location>
</feature>
<protein>
    <recommendedName>
        <fullName evidence="15">Ribonuclease T2-like</fullName>
        <ecNumber evidence="4">4.6.1.19</ecNumber>
    </recommendedName>
</protein>
<dbReference type="GO" id="GO:0016787">
    <property type="term" value="F:hydrolase activity"/>
    <property type="evidence" value="ECO:0007669"/>
    <property type="project" value="UniProtKB-KW"/>
</dbReference>
<dbReference type="GO" id="GO:0006401">
    <property type="term" value="P:RNA catabolic process"/>
    <property type="evidence" value="ECO:0007669"/>
    <property type="project" value="TreeGrafter"/>
</dbReference>
<keyword evidence="5" id="KW-0963">Cytoplasm</keyword>
<dbReference type="CDD" id="cd01061">
    <property type="entry name" value="RNase_T2_euk"/>
    <property type="match status" value="1"/>
</dbReference>
<dbReference type="InterPro" id="IPR001568">
    <property type="entry name" value="RNase_T2-like"/>
</dbReference>
<dbReference type="GO" id="GO:0005576">
    <property type="term" value="C:extracellular region"/>
    <property type="evidence" value="ECO:0007669"/>
    <property type="project" value="TreeGrafter"/>
</dbReference>
<dbReference type="GO" id="GO:0003723">
    <property type="term" value="F:RNA binding"/>
    <property type="evidence" value="ECO:0007669"/>
    <property type="project" value="InterPro"/>
</dbReference>
<dbReference type="Pfam" id="PF25488">
    <property type="entry name" value="RNaseT2L_C"/>
    <property type="match status" value="1"/>
</dbReference>
<organism evidence="21 22">
    <name type="scientific">Debaryomyces fabryi</name>
    <dbReference type="NCBI Taxonomy" id="58627"/>
    <lineage>
        <taxon>Eukaryota</taxon>
        <taxon>Fungi</taxon>
        <taxon>Dikarya</taxon>
        <taxon>Ascomycota</taxon>
        <taxon>Saccharomycotina</taxon>
        <taxon>Pichiomycetes</taxon>
        <taxon>Debaryomycetaceae</taxon>
        <taxon>Debaryomyces</taxon>
    </lineage>
</organism>
<proteinExistence type="inferred from homology"/>
<comment type="similarity">
    <text evidence="3 17">Belongs to the RNase T2 family.</text>
</comment>
<evidence type="ECO:0000256" key="17">
    <source>
        <dbReference type="RuleBase" id="RU004328"/>
    </source>
</evidence>
<evidence type="ECO:0000256" key="6">
    <source>
        <dbReference type="ARBA" id="ARBA00022554"/>
    </source>
</evidence>
<dbReference type="PROSITE" id="PS00530">
    <property type="entry name" value="RNASE_T2_1"/>
    <property type="match status" value="1"/>
</dbReference>
<reference evidence="21 22" key="1">
    <citation type="submission" date="2015-11" db="EMBL/GenBank/DDBJ databases">
        <title>The genome of Debaryomyces fabryi.</title>
        <authorList>
            <person name="Tafer H."/>
            <person name="Lopandic K."/>
        </authorList>
    </citation>
    <scope>NUCLEOTIDE SEQUENCE [LARGE SCALE GENOMIC DNA]</scope>
    <source>
        <strain evidence="21 22">CBS 789</strain>
    </source>
</reference>
<keyword evidence="10" id="KW-0378">Hydrolase</keyword>
<dbReference type="PROSITE" id="PS00531">
    <property type="entry name" value="RNASE_T2_2"/>
    <property type="match status" value="1"/>
</dbReference>
<accession>A0A0V1PU03</accession>
<evidence type="ECO:0000259" key="20">
    <source>
        <dbReference type="Pfam" id="PF25488"/>
    </source>
</evidence>
<evidence type="ECO:0000256" key="12">
    <source>
        <dbReference type="ARBA" id="ARBA00023180"/>
    </source>
</evidence>
<sequence>MLALIFTVTISLFLRESLCSYINFESDSVIFGAPNCPIDIPLTCTNSTPIENSCCFESPGGILLLTQFWDYYPPIGGNESFTLHGLWPDNCDGTYEQFCDDSLNIRSATDIVLNQFNDKVLYGKMSEFWKNFNGNDESLWIHEFNKHATCVKTIRPTCYDPQGYIENKNVYDFYNITMNLYEKLPTFDFLAAEGIVPSLTQKYSKKQINDALTKHFGKTVFFKCNKYNALQEVWYYHYLQGPLKEESFIPIDTIVNSNCPEENIQFIPKNGFKPGPQPPKSPRKGYLESPGKNGCLISNGLWYEAGTCATYAISQQEFGGYKIRSSKGYCGMNAQGQFTCNKQIDPSKNQFQFNKDTRKIGYGGNFEWCFDTEHKHGDGKTAQTPVKISDGQCDSFPIQYGGK</sequence>
<evidence type="ECO:0000313" key="21">
    <source>
        <dbReference type="EMBL" id="KRZ99736.1"/>
    </source>
</evidence>
<dbReference type="EMBL" id="LMYN01000123">
    <property type="protein sequence ID" value="KRZ99736.1"/>
    <property type="molecule type" value="Genomic_DNA"/>
</dbReference>
<evidence type="ECO:0000256" key="10">
    <source>
        <dbReference type="ARBA" id="ARBA00022801"/>
    </source>
</evidence>
<dbReference type="Pfam" id="PF00445">
    <property type="entry name" value="Ribonuclease_T2"/>
    <property type="match status" value="1"/>
</dbReference>
<keyword evidence="11" id="KW-1015">Disulfide bond</keyword>
<comment type="caution">
    <text evidence="21">The sequence shown here is derived from an EMBL/GenBank/DDBJ whole genome shotgun (WGS) entry which is preliminary data.</text>
</comment>
<feature type="domain" description="RNase T2-like C-terminal" evidence="20">
    <location>
        <begin position="284"/>
        <end position="374"/>
    </location>
</feature>
<keyword evidence="6" id="KW-0926">Vacuole</keyword>
<keyword evidence="7" id="KW-0540">Nuclease</keyword>
<evidence type="ECO:0000256" key="9">
    <source>
        <dbReference type="ARBA" id="ARBA00022759"/>
    </source>
</evidence>
<keyword evidence="8 19" id="KW-0732">Signal</keyword>
<evidence type="ECO:0000256" key="11">
    <source>
        <dbReference type="ARBA" id="ARBA00023157"/>
    </source>
</evidence>
<gene>
    <name evidence="21" type="ORF">AC631_04503</name>
</gene>
<comment type="subcellular location">
    <subcellularLocation>
        <location evidence="2">Cytoplasm</location>
    </subcellularLocation>
    <subcellularLocation>
        <location evidence="1">Vacuole lumen</location>
    </subcellularLocation>
</comment>
<dbReference type="Proteomes" id="UP000054251">
    <property type="component" value="Unassembled WGS sequence"/>
</dbReference>
<feature type="active site" evidence="16">
    <location>
        <position position="143"/>
    </location>
</feature>
<dbReference type="FunFam" id="3.90.730.10:FF:000004">
    <property type="entry name" value="Ribonuclease T2-like"/>
    <property type="match status" value="1"/>
</dbReference>
<evidence type="ECO:0000256" key="8">
    <source>
        <dbReference type="ARBA" id="ARBA00022729"/>
    </source>
</evidence>
<evidence type="ECO:0000256" key="19">
    <source>
        <dbReference type="SAM" id="SignalP"/>
    </source>
</evidence>
<feature type="active site" evidence="16">
    <location>
        <position position="147"/>
    </location>
</feature>
<evidence type="ECO:0000256" key="5">
    <source>
        <dbReference type="ARBA" id="ARBA00022490"/>
    </source>
</evidence>
<feature type="chain" id="PRO_5006884458" description="Ribonuclease T2-like" evidence="19">
    <location>
        <begin position="20"/>
        <end position="403"/>
    </location>
</feature>
<comment type="function">
    <text evidence="14">Rnase which modulates cell survival under stress conditions. Released from the vacuole to the cytoplasm during stress to promote tRNA and rRNA cleavage and to activate separately a downstream pathway that promotes cell death. Involved in cell size, vacuolar morphology and growth at high temperatures and high salt concentration.</text>
</comment>
<dbReference type="InterPro" id="IPR057328">
    <property type="entry name" value="RNaseT2L_C"/>
</dbReference>
<dbReference type="GO" id="GO:0033897">
    <property type="term" value="F:ribonuclease T2 activity"/>
    <property type="evidence" value="ECO:0007669"/>
    <property type="project" value="UniProtKB-EC"/>
</dbReference>
<dbReference type="PANTHER" id="PTHR11240:SF22">
    <property type="entry name" value="RIBONUCLEASE T2"/>
    <property type="match status" value="1"/>
</dbReference>
<dbReference type="InterPro" id="IPR036430">
    <property type="entry name" value="RNase_T2-like_sf"/>
</dbReference>
<dbReference type="InterPro" id="IPR033130">
    <property type="entry name" value="RNase_T2_His_AS_2"/>
</dbReference>
<feature type="region of interest" description="Disordered" evidence="18">
    <location>
        <begin position="268"/>
        <end position="287"/>
    </location>
</feature>
<keyword evidence="12" id="KW-0325">Glycoprotein</keyword>
<evidence type="ECO:0000256" key="1">
    <source>
        <dbReference type="ARBA" id="ARBA00004410"/>
    </source>
</evidence>
<keyword evidence="22" id="KW-1185">Reference proteome</keyword>
<dbReference type="OrthoDB" id="435754at2759"/>
<dbReference type="InterPro" id="IPR018188">
    <property type="entry name" value="RNase_T2_His_AS_1"/>
</dbReference>
<dbReference type="AlphaFoldDB" id="A0A0V1PU03"/>